<dbReference type="EMBL" id="ABXX02000023">
    <property type="protein sequence ID" value="EEG69868.1"/>
    <property type="molecule type" value="Genomic_DNA"/>
</dbReference>
<feature type="compositionally biased region" description="Polar residues" evidence="1">
    <location>
        <begin position="18"/>
        <end position="35"/>
    </location>
</feature>
<sequence>RNPETPETDKTDYAAATSPGTEPSTHDSWTSTATHPFTGPCSKKTYPECTTHTNAAAFHASIWQDMGLSADACRLLHKIQSADAPSKLDDIFKQGVLDIPESIRLAHETSTTSSS</sequence>
<evidence type="ECO:0000313" key="2">
    <source>
        <dbReference type="EMBL" id="EEG69868.1"/>
    </source>
</evidence>
<comment type="caution">
    <text evidence="2">The sequence shown here is derived from an EMBL/GenBank/DDBJ whole genome shotgun (WGS) entry which is preliminary data.</text>
</comment>
<feature type="compositionally biased region" description="Basic and acidic residues" evidence="1">
    <location>
        <begin position="1"/>
        <end position="12"/>
    </location>
</feature>
<feature type="non-terminal residue" evidence="2">
    <location>
        <position position="1"/>
    </location>
</feature>
<evidence type="ECO:0000313" key="3">
    <source>
        <dbReference type="Proteomes" id="UP000003875"/>
    </source>
</evidence>
<organism evidence="2 3">
    <name type="scientific">Bifidobacterium pseudocatenulatum DSM 20438 = JCM 1200 = LMG 10505</name>
    <dbReference type="NCBI Taxonomy" id="547043"/>
    <lineage>
        <taxon>Bacteria</taxon>
        <taxon>Bacillati</taxon>
        <taxon>Actinomycetota</taxon>
        <taxon>Actinomycetes</taxon>
        <taxon>Bifidobacteriales</taxon>
        <taxon>Bifidobacteriaceae</taxon>
        <taxon>Bifidobacterium</taxon>
    </lineage>
</organism>
<protein>
    <submittedName>
        <fullName evidence="2">Uncharacterized protein</fullName>
    </submittedName>
</protein>
<dbReference type="eggNOG" id="COG4913">
    <property type="taxonomic scope" value="Bacteria"/>
</dbReference>
<dbReference type="Proteomes" id="UP000003875">
    <property type="component" value="Unassembled WGS sequence"/>
</dbReference>
<name>C0BVQ2_BIFPS</name>
<feature type="region of interest" description="Disordered" evidence="1">
    <location>
        <begin position="1"/>
        <end position="41"/>
    </location>
</feature>
<accession>C0BVQ2</accession>
<reference evidence="2 3" key="1">
    <citation type="submission" date="2009-02" db="EMBL/GenBank/DDBJ databases">
        <title>Draft genome sequence of Bifidobacterium pseudocatenulatum (DSM 20438).</title>
        <authorList>
            <person name="Sudarsanam P."/>
            <person name="Ley R."/>
            <person name="Guruge J."/>
            <person name="Turnbaugh P.J."/>
            <person name="Mahowald M."/>
            <person name="Liep D."/>
            <person name="Gordon J."/>
        </authorList>
    </citation>
    <scope>NUCLEOTIDE SEQUENCE [LARGE SCALE GENOMIC DNA]</scope>
    <source>
        <strain evidence="2 3">DSM 20438</strain>
    </source>
</reference>
<reference evidence="2 3" key="2">
    <citation type="submission" date="2009-02" db="EMBL/GenBank/DDBJ databases">
        <authorList>
            <person name="Fulton L."/>
            <person name="Clifton S."/>
            <person name="Fulton B."/>
            <person name="Xu J."/>
            <person name="Minx P."/>
            <person name="Pepin K.H."/>
            <person name="Johnson M."/>
            <person name="Bhonagiri V."/>
            <person name="Nash W.E."/>
            <person name="Mardis E.R."/>
            <person name="Wilson R.K."/>
        </authorList>
    </citation>
    <scope>NUCLEOTIDE SEQUENCE [LARGE SCALE GENOMIC DNA]</scope>
    <source>
        <strain evidence="2 3">DSM 20438</strain>
    </source>
</reference>
<evidence type="ECO:0000256" key="1">
    <source>
        <dbReference type="SAM" id="MobiDB-lite"/>
    </source>
</evidence>
<proteinExistence type="predicted"/>
<dbReference type="AlphaFoldDB" id="C0BVQ2"/>
<gene>
    <name evidence="2" type="ORF">BIFPSEUDO_04503</name>
</gene>